<dbReference type="InterPro" id="IPR001100">
    <property type="entry name" value="Pyr_nuc-diS_OxRdtase"/>
</dbReference>
<comment type="catalytic activity">
    <reaction evidence="13 14">
        <text>N(6)-[(R)-dihydrolipoyl]-L-lysyl-[protein] + NAD(+) = N(6)-[(R)-lipoyl]-L-lysyl-[protein] + NADH + H(+)</text>
        <dbReference type="Rhea" id="RHEA:15045"/>
        <dbReference type="Rhea" id="RHEA-COMP:10474"/>
        <dbReference type="Rhea" id="RHEA-COMP:10475"/>
        <dbReference type="ChEBI" id="CHEBI:15378"/>
        <dbReference type="ChEBI" id="CHEBI:57540"/>
        <dbReference type="ChEBI" id="CHEBI:57945"/>
        <dbReference type="ChEBI" id="CHEBI:83099"/>
        <dbReference type="ChEBI" id="CHEBI:83100"/>
        <dbReference type="EC" id="1.8.1.4"/>
    </reaction>
</comment>
<dbReference type="SUPFAM" id="SSF51230">
    <property type="entry name" value="Single hybrid motif"/>
    <property type="match status" value="1"/>
</dbReference>
<dbReference type="InterPro" id="IPR003016">
    <property type="entry name" value="2-oxoA_DH_lipoyl-BS"/>
</dbReference>
<evidence type="ECO:0000256" key="9">
    <source>
        <dbReference type="ARBA" id="ARBA00023002"/>
    </source>
</evidence>
<accession>A0ABV2JD12</accession>
<dbReference type="Gene3D" id="3.30.390.30">
    <property type="match status" value="1"/>
</dbReference>
<dbReference type="EMBL" id="JBEPMA010000009">
    <property type="protein sequence ID" value="MET3617810.1"/>
    <property type="molecule type" value="Genomic_DNA"/>
</dbReference>
<reference evidence="16 17" key="1">
    <citation type="submission" date="2024-06" db="EMBL/GenBank/DDBJ databases">
        <title>Genomic Encyclopedia of Type Strains, Phase IV (KMG-IV): sequencing the most valuable type-strain genomes for metagenomic binning, comparative biology and taxonomic classification.</title>
        <authorList>
            <person name="Goeker M."/>
        </authorList>
    </citation>
    <scope>NUCLEOTIDE SEQUENCE [LARGE SCALE GENOMIC DNA]</scope>
    <source>
        <strain evidence="16 17">DSM 21460</strain>
    </source>
</reference>
<comment type="miscellaneous">
    <text evidence="14">The active site is a redox-active disulfide bond.</text>
</comment>
<dbReference type="SUPFAM" id="SSF51905">
    <property type="entry name" value="FAD/NAD(P)-binding domain"/>
    <property type="match status" value="1"/>
</dbReference>
<comment type="caution">
    <text evidence="16">The sequence shown here is derived from an EMBL/GenBank/DDBJ whole genome shotgun (WGS) entry which is preliminary data.</text>
</comment>
<dbReference type="InterPro" id="IPR006258">
    <property type="entry name" value="Lipoamide_DH"/>
</dbReference>
<dbReference type="InterPro" id="IPR016156">
    <property type="entry name" value="FAD/NAD-linked_Rdtase_dimer_sf"/>
</dbReference>
<dbReference type="SUPFAM" id="SSF55424">
    <property type="entry name" value="FAD/NAD-linked reductases, dimerisation (C-terminal) domain"/>
    <property type="match status" value="1"/>
</dbReference>
<evidence type="ECO:0000256" key="14">
    <source>
        <dbReference type="RuleBase" id="RU003692"/>
    </source>
</evidence>
<comment type="subcellular location">
    <subcellularLocation>
        <location evidence="1">Cytoplasm</location>
    </subcellularLocation>
</comment>
<proteinExistence type="inferred from homology"/>
<dbReference type="InterPro" id="IPR036188">
    <property type="entry name" value="FAD/NAD-bd_sf"/>
</dbReference>
<dbReference type="InterPro" id="IPR023753">
    <property type="entry name" value="FAD/NAD-binding_dom"/>
</dbReference>
<gene>
    <name evidence="16" type="ORF">ABID14_001445</name>
</gene>
<dbReference type="Pfam" id="PF07992">
    <property type="entry name" value="Pyr_redox_2"/>
    <property type="match status" value="1"/>
</dbReference>
<dbReference type="InterPro" id="IPR012999">
    <property type="entry name" value="Pyr_OxRdtase_I_AS"/>
</dbReference>
<dbReference type="InterPro" id="IPR050151">
    <property type="entry name" value="Class-I_Pyr_Nuc-Dis_Oxidored"/>
</dbReference>
<dbReference type="PRINTS" id="PR00368">
    <property type="entry name" value="FADPNR"/>
</dbReference>
<keyword evidence="5" id="KW-0963">Cytoplasm</keyword>
<evidence type="ECO:0000256" key="5">
    <source>
        <dbReference type="ARBA" id="ARBA00022490"/>
    </source>
</evidence>
<dbReference type="PROSITE" id="PS00189">
    <property type="entry name" value="LIPOYL"/>
    <property type="match status" value="1"/>
</dbReference>
<evidence type="ECO:0000256" key="7">
    <source>
        <dbReference type="ARBA" id="ARBA00022823"/>
    </source>
</evidence>
<protein>
    <recommendedName>
        <fullName evidence="4 14">Dihydrolipoyl dehydrogenase</fullName>
        <ecNumber evidence="3 14">1.8.1.4</ecNumber>
    </recommendedName>
</protein>
<sequence>MIEIKVPMIPGKKPSVVGKIDVTVGDVVSKGDSLCQVETAKGNRDIKANVNGVVNKILFEEGDEVSSNDVIILIDENLNNNHTNNSKNIEDNKKIVIKKSTKNKVQKDLLVIGAGPGGYVAAIYAAKRGLDVALVEKGELGGTCLNVGCIPTKSLVESAHHLDSIKEMDLFGINIDKNVTVDIEKVIKRKENVVETLVSGVEYLISKNNIELFRGNCSFIDDKNVEVNDTVVEAKNIIIATGSVANELKVEGYDLEGVIDSTEALNIHEVPKSLVVIGGGVIGLEFAFIYNSFGSKVHVIEYQDTLLPMLDSDCGIEIKKTALQKGISIDVSSKVVGIKETVEKTYIVTFEEDGKNYSTVADKVLMSTGRKANIEGLGLENTSIKINERTNSIIVDEFRKTNLDNIYAIGDVSSRLKLAHLASHEAMIAVDHILGEERKLLDTDIPSVVYTKPEIAVVGYSEEDLKEKNIDYKVSRFDFTANGKALTMNQNSGFIKIMGNEKGEILGCVIIGPDASSLISSITIAMKNKITIEELTHTVFAHPTTAEVIHEACLNFLQR</sequence>
<dbReference type="InterPro" id="IPR004099">
    <property type="entry name" value="Pyr_nucl-diS_OxRdtase_dimer"/>
</dbReference>
<evidence type="ECO:0000313" key="16">
    <source>
        <dbReference type="EMBL" id="MET3617810.1"/>
    </source>
</evidence>
<evidence type="ECO:0000256" key="2">
    <source>
        <dbReference type="ARBA" id="ARBA00007532"/>
    </source>
</evidence>
<evidence type="ECO:0000256" key="10">
    <source>
        <dbReference type="ARBA" id="ARBA00023027"/>
    </source>
</evidence>
<dbReference type="InterPro" id="IPR000089">
    <property type="entry name" value="Biotin_lipoyl"/>
</dbReference>
<dbReference type="PIRSF" id="PIRSF000350">
    <property type="entry name" value="Mercury_reductase_MerA"/>
    <property type="match status" value="1"/>
</dbReference>
<dbReference type="PANTHER" id="PTHR22912">
    <property type="entry name" value="DISULFIDE OXIDOREDUCTASE"/>
    <property type="match status" value="1"/>
</dbReference>
<keyword evidence="17" id="KW-1185">Reference proteome</keyword>
<dbReference type="Proteomes" id="UP001549162">
    <property type="component" value="Unassembled WGS sequence"/>
</dbReference>
<evidence type="ECO:0000256" key="6">
    <source>
        <dbReference type="ARBA" id="ARBA00022630"/>
    </source>
</evidence>
<evidence type="ECO:0000256" key="8">
    <source>
        <dbReference type="ARBA" id="ARBA00022827"/>
    </source>
</evidence>
<keyword evidence="12 14" id="KW-0676">Redox-active center</keyword>
<dbReference type="Gene3D" id="3.50.50.60">
    <property type="entry name" value="FAD/NAD(P)-binding domain"/>
    <property type="match status" value="2"/>
</dbReference>
<evidence type="ECO:0000256" key="4">
    <source>
        <dbReference type="ARBA" id="ARBA00016961"/>
    </source>
</evidence>
<evidence type="ECO:0000313" key="17">
    <source>
        <dbReference type="Proteomes" id="UP001549162"/>
    </source>
</evidence>
<dbReference type="CDD" id="cd06849">
    <property type="entry name" value="lipoyl_domain"/>
    <property type="match status" value="1"/>
</dbReference>
<evidence type="ECO:0000256" key="11">
    <source>
        <dbReference type="ARBA" id="ARBA00023157"/>
    </source>
</evidence>
<evidence type="ECO:0000256" key="12">
    <source>
        <dbReference type="ARBA" id="ARBA00023284"/>
    </source>
</evidence>
<dbReference type="Pfam" id="PF02852">
    <property type="entry name" value="Pyr_redox_dim"/>
    <property type="match status" value="1"/>
</dbReference>
<comment type="similarity">
    <text evidence="2 14">Belongs to the class-I pyridine nucleotide-disulfide oxidoreductase family.</text>
</comment>
<comment type="cofactor">
    <cofactor evidence="14">
        <name>FAD</name>
        <dbReference type="ChEBI" id="CHEBI:57692"/>
    </cofactor>
    <text evidence="14">Binds 1 FAD per subunit.</text>
</comment>
<keyword evidence="9 14" id="KW-0560">Oxidoreductase</keyword>
<name>A0ABV2JD12_9FIRM</name>
<dbReference type="PANTHER" id="PTHR22912:SF217">
    <property type="entry name" value="DIHYDROLIPOYL DEHYDROGENASE"/>
    <property type="match status" value="1"/>
</dbReference>
<keyword evidence="7" id="KW-0450">Lipoyl</keyword>
<dbReference type="NCBIfam" id="TIGR01350">
    <property type="entry name" value="lipoamide_DH"/>
    <property type="match status" value="1"/>
</dbReference>
<dbReference type="GO" id="GO:0004148">
    <property type="term" value="F:dihydrolipoyl dehydrogenase (NADH) activity"/>
    <property type="evidence" value="ECO:0007669"/>
    <property type="project" value="UniProtKB-EC"/>
</dbReference>
<keyword evidence="10 14" id="KW-0520">NAD</keyword>
<dbReference type="PROSITE" id="PS00076">
    <property type="entry name" value="PYRIDINE_REDOX_1"/>
    <property type="match status" value="1"/>
</dbReference>
<dbReference type="EC" id="1.8.1.4" evidence="3 14"/>
<dbReference type="InterPro" id="IPR011053">
    <property type="entry name" value="Single_hybrid_motif"/>
</dbReference>
<keyword evidence="6 14" id="KW-0285">Flavoprotein</keyword>
<evidence type="ECO:0000256" key="3">
    <source>
        <dbReference type="ARBA" id="ARBA00012608"/>
    </source>
</evidence>
<dbReference type="Gene3D" id="2.40.50.100">
    <property type="match status" value="1"/>
</dbReference>
<evidence type="ECO:0000256" key="13">
    <source>
        <dbReference type="ARBA" id="ARBA00049187"/>
    </source>
</evidence>
<dbReference type="PRINTS" id="PR00411">
    <property type="entry name" value="PNDRDTASEI"/>
</dbReference>
<feature type="domain" description="Lipoyl-binding" evidence="15">
    <location>
        <begin position="1"/>
        <end position="75"/>
    </location>
</feature>
<organism evidence="16 17">
    <name type="scientific">Peptoniphilus olsenii</name>
    <dbReference type="NCBI Taxonomy" id="411570"/>
    <lineage>
        <taxon>Bacteria</taxon>
        <taxon>Bacillati</taxon>
        <taxon>Bacillota</taxon>
        <taxon>Tissierellia</taxon>
        <taxon>Tissierellales</taxon>
        <taxon>Peptoniphilaceae</taxon>
        <taxon>Peptoniphilus</taxon>
    </lineage>
</organism>
<dbReference type="RefSeq" id="WP_354368604.1">
    <property type="nucleotide sequence ID" value="NZ_JBEPMA010000009.1"/>
</dbReference>
<evidence type="ECO:0000259" key="15">
    <source>
        <dbReference type="PROSITE" id="PS50968"/>
    </source>
</evidence>
<keyword evidence="11" id="KW-1015">Disulfide bond</keyword>
<keyword evidence="8 14" id="KW-0274">FAD</keyword>
<evidence type="ECO:0000256" key="1">
    <source>
        <dbReference type="ARBA" id="ARBA00004496"/>
    </source>
</evidence>
<dbReference type="Pfam" id="PF00364">
    <property type="entry name" value="Biotin_lipoyl"/>
    <property type="match status" value="1"/>
</dbReference>
<dbReference type="PROSITE" id="PS50968">
    <property type="entry name" value="BIOTINYL_LIPOYL"/>
    <property type="match status" value="1"/>
</dbReference>